<dbReference type="InterPro" id="IPR016181">
    <property type="entry name" value="Acyl_CoA_acyltransferase"/>
</dbReference>
<evidence type="ECO:0000313" key="1">
    <source>
        <dbReference type="EMBL" id="CAD7052357.1"/>
    </source>
</evidence>
<organism evidence="1 2">
    <name type="scientific">Pseudorhizobium endolithicum</name>
    <dbReference type="NCBI Taxonomy" id="1191678"/>
    <lineage>
        <taxon>Bacteria</taxon>
        <taxon>Pseudomonadati</taxon>
        <taxon>Pseudomonadota</taxon>
        <taxon>Alphaproteobacteria</taxon>
        <taxon>Hyphomicrobiales</taxon>
        <taxon>Rhizobiaceae</taxon>
        <taxon>Rhizobium/Agrobacterium group</taxon>
        <taxon>Pseudorhizobium</taxon>
    </lineage>
</organism>
<proteinExistence type="predicted"/>
<gene>
    <name evidence="1" type="ORF">REJC140_01859</name>
</gene>
<protein>
    <submittedName>
        <fullName evidence="1">GNAT family N-acetyltransferase</fullName>
    </submittedName>
</protein>
<name>A0ABM8PWM1_9HYPH</name>
<dbReference type="EMBL" id="CABFWF030000015">
    <property type="protein sequence ID" value="CAD7052357.1"/>
    <property type="molecule type" value="Genomic_DNA"/>
</dbReference>
<evidence type="ECO:0000313" key="2">
    <source>
        <dbReference type="Proteomes" id="UP000606921"/>
    </source>
</evidence>
<dbReference type="RefSeq" id="WP_142593862.1">
    <property type="nucleotide sequence ID" value="NZ_CABFWF030000015.1"/>
</dbReference>
<dbReference type="Proteomes" id="UP000606921">
    <property type="component" value="Unassembled WGS sequence"/>
</dbReference>
<reference evidence="1 2" key="1">
    <citation type="submission" date="2020-11" db="EMBL/GenBank/DDBJ databases">
        <authorList>
            <person name="Lassalle F."/>
        </authorList>
    </citation>
    <scope>NUCLEOTIDE SEQUENCE [LARGE SCALE GENOMIC DNA]</scope>
    <source>
        <strain evidence="1 2">JC140</strain>
    </source>
</reference>
<accession>A0ABM8PWM1</accession>
<dbReference type="SUPFAM" id="SSF55729">
    <property type="entry name" value="Acyl-CoA N-acyltransferases (Nat)"/>
    <property type="match status" value="1"/>
</dbReference>
<comment type="caution">
    <text evidence="1">The sequence shown here is derived from an EMBL/GenBank/DDBJ whole genome shotgun (WGS) entry which is preliminary data.</text>
</comment>
<sequence length="375" mass="40894">MGQSSDRAGKRAGVRDLEREDLPSVGGLFQRTFRKGGEPPASLIDYLREVFFEHPWQDDELRSKVFVGENGDVQGFVGVFPSRLELDGRPLRAAFAGSMMVEHPDRNPLAGARLLRAFLAGPQDISLTETANAVALGMWQKLALPLDTAYSLNWLRVFRPTAAAVGVVERKFPTARILRPVAAAADALGERAGFSSLRMPAAVAGRRTAFRDATQAEFAEALLSLKDSFTLRPMWDRTALDWFTQHARQKRATGKPFWRLALSPKGEVVGCYVYFASRGGIGWLLQALCTPAIAGDLVDDLFAHADGQGCAGLRGGGHPWLTPELISRKAIFYGRAFLVAHSKDASLLQPIRSGTALISGLAGENWTRLIGDSFD</sequence>
<keyword evidence="2" id="KW-1185">Reference proteome</keyword>